<dbReference type="Proteomes" id="UP000636888">
    <property type="component" value="Unassembled WGS sequence"/>
</dbReference>
<feature type="transmembrane region" description="Helical" evidence="7">
    <location>
        <begin position="92"/>
        <end position="120"/>
    </location>
</feature>
<evidence type="ECO:0000256" key="3">
    <source>
        <dbReference type="ARBA" id="ARBA00022519"/>
    </source>
</evidence>
<keyword evidence="2" id="KW-1003">Cell membrane</keyword>
<feature type="transmembrane region" description="Helical" evidence="7">
    <location>
        <begin position="47"/>
        <end position="66"/>
    </location>
</feature>
<organism evidence="8 9">
    <name type="scientific">Geomesophilobacter sediminis</name>
    <dbReference type="NCBI Taxonomy" id="2798584"/>
    <lineage>
        <taxon>Bacteria</taxon>
        <taxon>Pseudomonadati</taxon>
        <taxon>Thermodesulfobacteriota</taxon>
        <taxon>Desulfuromonadia</taxon>
        <taxon>Geobacterales</taxon>
        <taxon>Geobacteraceae</taxon>
        <taxon>Geomesophilobacter</taxon>
    </lineage>
</organism>
<evidence type="ECO:0000313" key="8">
    <source>
        <dbReference type="EMBL" id="MBJ6727843.1"/>
    </source>
</evidence>
<proteinExistence type="predicted"/>
<keyword evidence="5 7" id="KW-1133">Transmembrane helix</keyword>
<dbReference type="RefSeq" id="WP_199386980.1">
    <property type="nucleotide sequence ID" value="NZ_JAEMHM010000030.1"/>
</dbReference>
<feature type="transmembrane region" description="Helical" evidence="7">
    <location>
        <begin position="141"/>
        <end position="159"/>
    </location>
</feature>
<dbReference type="InterPro" id="IPR007498">
    <property type="entry name" value="PqiA-like"/>
</dbReference>
<keyword evidence="4 7" id="KW-0812">Transmembrane</keyword>
<gene>
    <name evidence="8" type="ORF">JFN93_24300</name>
</gene>
<keyword evidence="6 7" id="KW-0472">Membrane</keyword>
<evidence type="ECO:0000256" key="2">
    <source>
        <dbReference type="ARBA" id="ARBA00022475"/>
    </source>
</evidence>
<dbReference type="InterPro" id="IPR051800">
    <property type="entry name" value="PqiA-PqiB_transport"/>
</dbReference>
<reference evidence="8" key="1">
    <citation type="submission" date="2020-12" db="EMBL/GenBank/DDBJ databases">
        <title>Geomonas sp. Red875, isolated from river sediment.</title>
        <authorList>
            <person name="Xu Z."/>
            <person name="Zhang Z."/>
            <person name="Masuda Y."/>
            <person name="Itoh H."/>
            <person name="Senoo K."/>
        </authorList>
    </citation>
    <scope>NUCLEOTIDE SEQUENCE</scope>
    <source>
        <strain evidence="8">Red875</strain>
    </source>
</reference>
<comment type="caution">
    <text evidence="8">The sequence shown here is derived from an EMBL/GenBank/DDBJ whole genome shotgun (WGS) entry which is preliminary data.</text>
</comment>
<dbReference type="Pfam" id="PF04403">
    <property type="entry name" value="PqiA"/>
    <property type="match status" value="1"/>
</dbReference>
<evidence type="ECO:0000256" key="5">
    <source>
        <dbReference type="ARBA" id="ARBA00022989"/>
    </source>
</evidence>
<dbReference type="PANTHER" id="PTHR30462">
    <property type="entry name" value="INTERMEMBRANE TRANSPORT PROTEIN PQIB-RELATED"/>
    <property type="match status" value="1"/>
</dbReference>
<dbReference type="PANTHER" id="PTHR30462:SF3">
    <property type="entry name" value="INTERMEMBRANE TRANSPORT PROTEIN PQIA"/>
    <property type="match status" value="1"/>
</dbReference>
<keyword evidence="3" id="KW-0997">Cell inner membrane</keyword>
<keyword evidence="9" id="KW-1185">Reference proteome</keyword>
<evidence type="ECO:0000256" key="4">
    <source>
        <dbReference type="ARBA" id="ARBA00022692"/>
    </source>
</evidence>
<evidence type="ECO:0000313" key="9">
    <source>
        <dbReference type="Proteomes" id="UP000636888"/>
    </source>
</evidence>
<protein>
    <submittedName>
        <fullName evidence="8">Paraquat-inducible protein A</fullName>
    </submittedName>
</protein>
<evidence type="ECO:0000256" key="1">
    <source>
        <dbReference type="ARBA" id="ARBA00004533"/>
    </source>
</evidence>
<dbReference type="EMBL" id="JAEMHM010000030">
    <property type="protein sequence ID" value="MBJ6727843.1"/>
    <property type="molecule type" value="Genomic_DNA"/>
</dbReference>
<sequence>MEQIVSCQTCGLVQRMDAVLPEGTRAICPRCQFVIHRRKPDSRTRTFCLALAALILYFPANLFPIVQTDYWGMEEDTTIFQGIMGLFEQGNYFVGSLVFTTSILSPALKILGLLFLSLTLPWPRWKRLRAWVYKIIKIIDPWNMLEVTLLAMLVSIAELGEVATVHPGAGVFSFAAVVVLTICATITFDTRLLWDTEEKP</sequence>
<feature type="transmembrane region" description="Helical" evidence="7">
    <location>
        <begin position="171"/>
        <end position="194"/>
    </location>
</feature>
<dbReference type="GO" id="GO:0005886">
    <property type="term" value="C:plasma membrane"/>
    <property type="evidence" value="ECO:0007669"/>
    <property type="project" value="UniProtKB-SubCell"/>
</dbReference>
<dbReference type="AlphaFoldDB" id="A0A8J7M372"/>
<comment type="subcellular location">
    <subcellularLocation>
        <location evidence="1">Cell inner membrane</location>
    </subcellularLocation>
</comment>
<evidence type="ECO:0000256" key="6">
    <source>
        <dbReference type="ARBA" id="ARBA00023136"/>
    </source>
</evidence>
<name>A0A8J7M372_9BACT</name>
<evidence type="ECO:0000256" key="7">
    <source>
        <dbReference type="SAM" id="Phobius"/>
    </source>
</evidence>
<accession>A0A8J7M372</accession>